<evidence type="ECO:0000256" key="6">
    <source>
        <dbReference type="ARBA" id="ARBA00023014"/>
    </source>
</evidence>
<dbReference type="EMBL" id="CP013213">
    <property type="protein sequence ID" value="AMC93043.1"/>
    <property type="molecule type" value="Genomic_DNA"/>
</dbReference>
<dbReference type="InterPro" id="IPR007197">
    <property type="entry name" value="rSAM"/>
</dbReference>
<dbReference type="Pfam" id="PF16199">
    <property type="entry name" value="Radical_SAM_C"/>
    <property type="match status" value="1"/>
</dbReference>
<evidence type="ECO:0000256" key="1">
    <source>
        <dbReference type="ARBA" id="ARBA00001966"/>
    </source>
</evidence>
<dbReference type="PANTHER" id="PTHR11135:SF1">
    <property type="entry name" value="PROTEIN YHCC"/>
    <property type="match status" value="1"/>
</dbReference>
<dbReference type="InterPro" id="IPR005911">
    <property type="entry name" value="YhcC-like"/>
</dbReference>
<protein>
    <submittedName>
        <fullName evidence="8">Radical SAM protein</fullName>
    </submittedName>
</protein>
<evidence type="ECO:0000256" key="4">
    <source>
        <dbReference type="ARBA" id="ARBA00022723"/>
    </source>
</evidence>
<accession>A0A109UGS5</accession>
<sequence>MNSPFIYSNDNKRYHTYNYYTRQKYGSKVYKVCIDAGFSCPNRDGTVGYGGCNFCSERGSGDMIPDTENIELQIQGGFEIMNRKWNGAQAIAYFQSYSNTHAPLHALKKLYTPYFFDDRFISIDIATRSDCLDQEKIAFFKSMSVHKEVTFEIGLQSIHHQTGLWMNRGHDLNSVVECVNALKEANIPVCLHIINGFPNESVEMMLETARFCASLKPEMIKIHMLHVIKDTPLGQSYLQEPFDIIDQETYVDLVIAQLELLPPETVIARLTGDGVLDDVLAPLWTLKKVSVLNDIDKEMARRNTVQGRLYKPTSI</sequence>
<gene>
    <name evidence="8" type="ORF">AOC36_03305</name>
</gene>
<keyword evidence="5" id="KW-0408">Iron</keyword>
<dbReference type="Pfam" id="PF04055">
    <property type="entry name" value="Radical_SAM"/>
    <property type="match status" value="1"/>
</dbReference>
<dbReference type="SFLD" id="SFLDG01091">
    <property type="entry name" value="uncharacterized_CHP01210-like"/>
    <property type="match status" value="1"/>
</dbReference>
<evidence type="ECO:0000256" key="5">
    <source>
        <dbReference type="ARBA" id="ARBA00023004"/>
    </source>
</evidence>
<dbReference type="InterPro" id="IPR058240">
    <property type="entry name" value="rSAM_sf"/>
</dbReference>
<reference evidence="8 9" key="1">
    <citation type="submission" date="2015-10" db="EMBL/GenBank/DDBJ databases">
        <title>Erysipelothrix larvae sp. LV19 isolated from the larval gut of the rhinoceros beetle, Trypoxylus dichotomus.</title>
        <authorList>
            <person name="Lim S."/>
            <person name="Kim B.-C."/>
        </authorList>
    </citation>
    <scope>NUCLEOTIDE SEQUENCE [LARGE SCALE GENOMIC DNA]</scope>
    <source>
        <strain evidence="8 9">LV19</strain>
    </source>
</reference>
<keyword evidence="3" id="KW-0949">S-adenosyl-L-methionine</keyword>
<dbReference type="KEGG" id="erl:AOC36_03305"/>
<evidence type="ECO:0000256" key="3">
    <source>
        <dbReference type="ARBA" id="ARBA00022691"/>
    </source>
</evidence>
<keyword evidence="9" id="KW-1185">Reference proteome</keyword>
<dbReference type="RefSeq" id="WP_067631449.1">
    <property type="nucleotide sequence ID" value="NZ_CP013213.1"/>
</dbReference>
<proteinExistence type="predicted"/>
<dbReference type="PROSITE" id="PS51918">
    <property type="entry name" value="RADICAL_SAM"/>
    <property type="match status" value="1"/>
</dbReference>
<evidence type="ECO:0000256" key="2">
    <source>
        <dbReference type="ARBA" id="ARBA00022485"/>
    </source>
</evidence>
<evidence type="ECO:0000313" key="8">
    <source>
        <dbReference type="EMBL" id="AMC93043.1"/>
    </source>
</evidence>
<dbReference type="Proteomes" id="UP000063781">
    <property type="component" value="Chromosome"/>
</dbReference>
<dbReference type="SUPFAM" id="SSF102114">
    <property type="entry name" value="Radical SAM enzymes"/>
    <property type="match status" value="1"/>
</dbReference>
<dbReference type="AlphaFoldDB" id="A0A109UGS5"/>
<evidence type="ECO:0000313" key="9">
    <source>
        <dbReference type="Proteomes" id="UP000063781"/>
    </source>
</evidence>
<keyword evidence="2" id="KW-0004">4Fe-4S</keyword>
<dbReference type="InterPro" id="IPR006638">
    <property type="entry name" value="Elp3/MiaA/NifB-like_rSAM"/>
</dbReference>
<dbReference type="SFLD" id="SFLDS00029">
    <property type="entry name" value="Radical_SAM"/>
    <property type="match status" value="1"/>
</dbReference>
<dbReference type="InterPro" id="IPR039661">
    <property type="entry name" value="ELP3"/>
</dbReference>
<dbReference type="NCBIfam" id="TIGR01212">
    <property type="entry name" value="TIGR01212 family radical SAM protein"/>
    <property type="match status" value="1"/>
</dbReference>
<name>A0A109UGS5_9FIRM</name>
<dbReference type="GO" id="GO:0046872">
    <property type="term" value="F:metal ion binding"/>
    <property type="evidence" value="ECO:0007669"/>
    <property type="project" value="UniProtKB-KW"/>
</dbReference>
<dbReference type="SFLD" id="SFLDG01086">
    <property type="entry name" value="elongater_protein-like"/>
    <property type="match status" value="1"/>
</dbReference>
<feature type="domain" description="Radical SAM core" evidence="7">
    <location>
        <begin position="24"/>
        <end position="264"/>
    </location>
</feature>
<dbReference type="Gene3D" id="3.30.750.200">
    <property type="match status" value="1"/>
</dbReference>
<dbReference type="GO" id="GO:0003824">
    <property type="term" value="F:catalytic activity"/>
    <property type="evidence" value="ECO:0007669"/>
    <property type="project" value="InterPro"/>
</dbReference>
<evidence type="ECO:0000259" key="7">
    <source>
        <dbReference type="PROSITE" id="PS51918"/>
    </source>
</evidence>
<dbReference type="GO" id="GO:0051539">
    <property type="term" value="F:4 iron, 4 sulfur cluster binding"/>
    <property type="evidence" value="ECO:0007669"/>
    <property type="project" value="UniProtKB-KW"/>
</dbReference>
<dbReference type="OrthoDB" id="9801689at2"/>
<dbReference type="SMART" id="SM00729">
    <property type="entry name" value="Elp3"/>
    <property type="match status" value="1"/>
</dbReference>
<comment type="cofactor">
    <cofactor evidence="1">
        <name>[4Fe-4S] cluster</name>
        <dbReference type="ChEBI" id="CHEBI:49883"/>
    </cofactor>
</comment>
<dbReference type="STRING" id="1514105.AOC36_03305"/>
<dbReference type="InterPro" id="IPR032432">
    <property type="entry name" value="Radical_SAM_C"/>
</dbReference>
<keyword evidence="6" id="KW-0411">Iron-sulfur</keyword>
<organism evidence="8 9">
    <name type="scientific">Erysipelothrix larvae</name>
    <dbReference type="NCBI Taxonomy" id="1514105"/>
    <lineage>
        <taxon>Bacteria</taxon>
        <taxon>Bacillati</taxon>
        <taxon>Bacillota</taxon>
        <taxon>Erysipelotrichia</taxon>
        <taxon>Erysipelotrichales</taxon>
        <taxon>Erysipelotrichaceae</taxon>
        <taxon>Erysipelothrix</taxon>
    </lineage>
</organism>
<keyword evidence="4" id="KW-0479">Metal-binding</keyword>
<dbReference type="PANTHER" id="PTHR11135">
    <property type="entry name" value="HISTONE ACETYLTRANSFERASE-RELATED"/>
    <property type="match status" value="1"/>
</dbReference>